<evidence type="ECO:0000256" key="14">
    <source>
        <dbReference type="PROSITE-ProRule" id="PRU00175"/>
    </source>
</evidence>
<feature type="domain" description="RING-type" evidence="17">
    <location>
        <begin position="6"/>
        <end position="50"/>
    </location>
</feature>
<dbReference type="GO" id="GO:0030182">
    <property type="term" value="P:neuron differentiation"/>
    <property type="evidence" value="ECO:0007669"/>
    <property type="project" value="TreeGrafter"/>
</dbReference>
<evidence type="ECO:0000256" key="7">
    <source>
        <dbReference type="ARBA" id="ARBA00022687"/>
    </source>
</evidence>
<dbReference type="GO" id="GO:0007517">
    <property type="term" value="P:muscle organ development"/>
    <property type="evidence" value="ECO:0007669"/>
    <property type="project" value="UniProtKB-ARBA"/>
</dbReference>
<evidence type="ECO:0000256" key="15">
    <source>
        <dbReference type="RuleBase" id="RU003500"/>
    </source>
</evidence>
<dbReference type="AlphaFoldDB" id="A0AA39FEG4"/>
<dbReference type="GO" id="GO:0005109">
    <property type="term" value="F:frizzled binding"/>
    <property type="evidence" value="ECO:0007669"/>
    <property type="project" value="TreeGrafter"/>
</dbReference>
<dbReference type="InterPro" id="IPR017907">
    <property type="entry name" value="Znf_RING_CS"/>
</dbReference>
<dbReference type="GO" id="GO:0045165">
    <property type="term" value="P:cell fate commitment"/>
    <property type="evidence" value="ECO:0007669"/>
    <property type="project" value="TreeGrafter"/>
</dbReference>
<dbReference type="CDD" id="cd19338">
    <property type="entry name" value="Wnt_Wnt6"/>
    <property type="match status" value="1"/>
</dbReference>
<dbReference type="SMART" id="SM00097">
    <property type="entry name" value="WNT1"/>
    <property type="match status" value="1"/>
</dbReference>
<evidence type="ECO:0000256" key="1">
    <source>
        <dbReference type="ARBA" id="ARBA00004123"/>
    </source>
</evidence>
<comment type="caution">
    <text evidence="18">The sequence shown here is derived from an EMBL/GenBank/DDBJ whole genome shotgun (WGS) entry which is preliminary data.</text>
</comment>
<keyword evidence="16" id="KW-0175">Coiled coil</keyword>
<organism evidence="18 19">
    <name type="scientific">Microctonus hyperodae</name>
    <name type="common">Parasitoid wasp</name>
    <dbReference type="NCBI Taxonomy" id="165561"/>
    <lineage>
        <taxon>Eukaryota</taxon>
        <taxon>Metazoa</taxon>
        <taxon>Ecdysozoa</taxon>
        <taxon>Arthropoda</taxon>
        <taxon>Hexapoda</taxon>
        <taxon>Insecta</taxon>
        <taxon>Pterygota</taxon>
        <taxon>Neoptera</taxon>
        <taxon>Endopterygota</taxon>
        <taxon>Hymenoptera</taxon>
        <taxon>Apocrita</taxon>
        <taxon>Ichneumonoidea</taxon>
        <taxon>Braconidae</taxon>
        <taxon>Euphorinae</taxon>
        <taxon>Microctonus</taxon>
    </lineage>
</organism>
<evidence type="ECO:0000313" key="19">
    <source>
        <dbReference type="Proteomes" id="UP001168972"/>
    </source>
</evidence>
<gene>
    <name evidence="18" type="ORF">PV327_001822</name>
</gene>
<evidence type="ECO:0000256" key="8">
    <source>
        <dbReference type="ARBA" id="ARBA00022723"/>
    </source>
</evidence>
<dbReference type="GO" id="GO:0060070">
    <property type="term" value="P:canonical Wnt signaling pathway"/>
    <property type="evidence" value="ECO:0007669"/>
    <property type="project" value="TreeGrafter"/>
</dbReference>
<keyword evidence="13" id="KW-0449">Lipoprotein</keyword>
<dbReference type="InterPro" id="IPR018161">
    <property type="entry name" value="Wnt_CS"/>
</dbReference>
<evidence type="ECO:0000256" key="5">
    <source>
        <dbReference type="ARBA" id="ARBA00022525"/>
    </source>
</evidence>
<name>A0AA39FEG4_MICHY</name>
<comment type="similarity">
    <text evidence="3 15">Belongs to the Wnt family.</text>
</comment>
<dbReference type="PROSITE" id="PS00246">
    <property type="entry name" value="WNT1"/>
    <property type="match status" value="1"/>
</dbReference>
<keyword evidence="6" id="KW-0272">Extracellular matrix</keyword>
<dbReference type="Pfam" id="PF00110">
    <property type="entry name" value="wnt"/>
    <property type="match status" value="1"/>
</dbReference>
<dbReference type="InterPro" id="IPR004575">
    <property type="entry name" value="MAT1/Tfb3"/>
</dbReference>
<dbReference type="GO" id="GO:0005125">
    <property type="term" value="F:cytokine activity"/>
    <property type="evidence" value="ECO:0007669"/>
    <property type="project" value="TreeGrafter"/>
</dbReference>
<reference evidence="18" key="1">
    <citation type="journal article" date="2023" name="bioRxiv">
        <title>Scaffold-level genome assemblies of two parasitoid biocontrol wasps reveal the parthenogenesis mechanism and an associated novel virus.</title>
        <authorList>
            <person name="Inwood S."/>
            <person name="Skelly J."/>
            <person name="Guhlin J."/>
            <person name="Harrop T."/>
            <person name="Goldson S."/>
            <person name="Dearden P."/>
        </authorList>
    </citation>
    <scope>NUCLEOTIDE SEQUENCE</scope>
    <source>
        <strain evidence="18">Lincoln</strain>
        <tissue evidence="18">Whole body</tissue>
    </source>
</reference>
<dbReference type="PRINTS" id="PR01349">
    <property type="entry name" value="WNTPROTEIN"/>
</dbReference>
<dbReference type="FunFam" id="3.30.2460.20:FF:000001">
    <property type="entry name" value="Wnt homolog"/>
    <property type="match status" value="1"/>
</dbReference>
<reference evidence="18" key="2">
    <citation type="submission" date="2023-03" db="EMBL/GenBank/DDBJ databases">
        <authorList>
            <person name="Inwood S.N."/>
            <person name="Skelly J.G."/>
            <person name="Guhlin J."/>
            <person name="Harrop T.W.R."/>
            <person name="Goldson S.G."/>
            <person name="Dearden P.K."/>
        </authorList>
    </citation>
    <scope>NUCLEOTIDE SEQUENCE</scope>
    <source>
        <strain evidence="18">Lincoln</strain>
        <tissue evidence="18">Whole body</tissue>
    </source>
</reference>
<evidence type="ECO:0000256" key="12">
    <source>
        <dbReference type="ARBA" id="ARBA00023242"/>
    </source>
</evidence>
<dbReference type="PANTHER" id="PTHR12027:SF99">
    <property type="entry name" value="PROTEIN WNT"/>
    <property type="match status" value="1"/>
</dbReference>
<evidence type="ECO:0000256" key="13">
    <source>
        <dbReference type="ARBA" id="ARBA00023288"/>
    </source>
</evidence>
<evidence type="ECO:0000256" key="6">
    <source>
        <dbReference type="ARBA" id="ARBA00022530"/>
    </source>
</evidence>
<dbReference type="Pfam" id="PF17121">
    <property type="entry name" value="zf-C3HC4_5"/>
    <property type="match status" value="1"/>
</dbReference>
<keyword evidence="19" id="KW-1185">Reference proteome</keyword>
<evidence type="ECO:0000256" key="3">
    <source>
        <dbReference type="ARBA" id="ARBA00005683"/>
    </source>
</evidence>
<dbReference type="GO" id="GO:0061575">
    <property type="term" value="F:cyclin-dependent protein serine/threonine kinase activator activity"/>
    <property type="evidence" value="ECO:0007669"/>
    <property type="project" value="InterPro"/>
</dbReference>
<dbReference type="GO" id="GO:0005615">
    <property type="term" value="C:extracellular space"/>
    <property type="evidence" value="ECO:0007669"/>
    <property type="project" value="TreeGrafter"/>
</dbReference>
<dbReference type="Proteomes" id="UP001168972">
    <property type="component" value="Unassembled WGS sequence"/>
</dbReference>
<proteinExistence type="inferred from homology"/>
<dbReference type="PROSITE" id="PS50089">
    <property type="entry name" value="ZF_RING_2"/>
    <property type="match status" value="1"/>
</dbReference>
<evidence type="ECO:0000259" key="17">
    <source>
        <dbReference type="PROSITE" id="PS50089"/>
    </source>
</evidence>
<keyword evidence="11" id="KW-1015">Disulfide bond</keyword>
<keyword evidence="7 15" id="KW-0879">Wnt signaling pathway</keyword>
<dbReference type="PROSITE" id="PS00518">
    <property type="entry name" value="ZF_RING_1"/>
    <property type="match status" value="1"/>
</dbReference>
<comment type="function">
    <text evidence="15">Ligand for members of the frizzled family of seven transmembrane receptors.</text>
</comment>
<evidence type="ECO:0000256" key="2">
    <source>
        <dbReference type="ARBA" id="ARBA00004498"/>
    </source>
</evidence>
<feature type="coiled-coil region" evidence="16">
    <location>
        <begin position="99"/>
        <end position="183"/>
    </location>
</feature>
<evidence type="ECO:0000256" key="11">
    <source>
        <dbReference type="ARBA" id="ARBA00023157"/>
    </source>
</evidence>
<dbReference type="GO" id="GO:0060560">
    <property type="term" value="P:developmental growth involved in morphogenesis"/>
    <property type="evidence" value="ECO:0007669"/>
    <property type="project" value="UniProtKB-ARBA"/>
</dbReference>
<evidence type="ECO:0000313" key="18">
    <source>
        <dbReference type="EMBL" id="KAK0167976.1"/>
    </source>
</evidence>
<evidence type="ECO:0000256" key="4">
    <source>
        <dbReference type="ARBA" id="ARBA00022473"/>
    </source>
</evidence>
<dbReference type="InterPro" id="IPR001841">
    <property type="entry name" value="Znf_RING"/>
</dbReference>
<dbReference type="InterPro" id="IPR043158">
    <property type="entry name" value="Wnt_C"/>
</dbReference>
<dbReference type="FunFam" id="3.30.40.10:FF:000037">
    <property type="entry name" value="Cdk-activating kinase assembly factor MAT1, centre"/>
    <property type="match status" value="1"/>
</dbReference>
<dbReference type="Pfam" id="PF06391">
    <property type="entry name" value="MAT1"/>
    <property type="match status" value="1"/>
</dbReference>
<dbReference type="GO" id="GO:0008270">
    <property type="term" value="F:zinc ion binding"/>
    <property type="evidence" value="ECO:0007669"/>
    <property type="project" value="UniProtKB-KW"/>
</dbReference>
<keyword evidence="4 15" id="KW-0217">Developmental protein</keyword>
<dbReference type="GO" id="GO:0005675">
    <property type="term" value="C:transcription factor TFIIH holo complex"/>
    <property type="evidence" value="ECO:0007669"/>
    <property type="project" value="InterPro"/>
</dbReference>
<dbReference type="PANTHER" id="PTHR12027">
    <property type="entry name" value="WNT RELATED"/>
    <property type="match status" value="1"/>
</dbReference>
<evidence type="ECO:0000256" key="9">
    <source>
        <dbReference type="ARBA" id="ARBA00022771"/>
    </source>
</evidence>
<keyword evidence="9 14" id="KW-0863">Zinc-finger</keyword>
<dbReference type="EMBL" id="JAQQBR010001831">
    <property type="protein sequence ID" value="KAK0167976.1"/>
    <property type="molecule type" value="Genomic_DNA"/>
</dbReference>
<keyword evidence="8" id="KW-0479">Metal-binding</keyword>
<dbReference type="Gene3D" id="3.30.2460.20">
    <property type="match status" value="1"/>
</dbReference>
<accession>A0AA39FEG4</accession>
<dbReference type="SMART" id="SM00184">
    <property type="entry name" value="RING"/>
    <property type="match status" value="1"/>
</dbReference>
<dbReference type="GO" id="GO:0006289">
    <property type="term" value="P:nucleotide-excision repair"/>
    <property type="evidence" value="ECO:0007669"/>
    <property type="project" value="InterPro"/>
</dbReference>
<keyword evidence="5" id="KW-0964">Secreted</keyword>
<dbReference type="Gene3D" id="3.30.40.10">
    <property type="entry name" value="Zinc/RING finger domain, C3HC4 (zinc finger)"/>
    <property type="match status" value="1"/>
</dbReference>
<dbReference type="CDD" id="cd16517">
    <property type="entry name" value="RING-HC_MAT1"/>
    <property type="match status" value="1"/>
</dbReference>
<sequence length="625" mass="70900">MEDQACPRCKTTKYRNPSLKLMVNVCGHTLCESCVDLLFLKGSGSCPECKTPLKRTHFRVQMFEDAMVEKEVDIRKRILRDFNKKEEDFSTLREYNDYLEEIENIVFNLSNNIDVLETNKKIEQYKRENREIIMKNKTKLGRSECELQELMELEKQKEEERKLEIVREEMELKKKKIRDKEALIDELMFSEGNAKNIVETFANTIQSAKEKATKASPAPRATQFSTGIKFASQNFICYSIDSQKKLYRIAYSLKVLQCKIMFRQLPHRYLGLEQRLSAAESAPGSPDSVAPQIGAGVIGPASAERNCKSSHLTIKQQGICSRSPPILQAISAGARLAIEECQHQFRSARWNCSVSPENPENIFGGVMLVNSREAAFVYAISAASVAYSVTRACSRGELTDCSCDNRVRARHPNHWQWGGCSEDIHFGEKLSREWSDGAELPIKEGELNGPKGLAGQLMRKHDSEAGRRAVRSRMQRVCKCHGMSGSCSVRVCWRRLPAFRGAGTALAALHEGAALVRLVQRGERRPARLKPARPDLKRPNKTDLVFLEDSPDYCERNLTLGIPGTRGRICNRTSPGLDGCRLLCCGRGYQTRVRDVTEKCKCRFVWCCRVQCELCRHTREEHVCN</sequence>
<dbReference type="NCBIfam" id="TIGR00570">
    <property type="entry name" value="cdk7"/>
    <property type="match status" value="1"/>
</dbReference>
<keyword evidence="12" id="KW-0539">Nucleus</keyword>
<keyword evidence="10" id="KW-0862">Zinc</keyword>
<dbReference type="InterPro" id="IPR009143">
    <property type="entry name" value="Wnt6"/>
</dbReference>
<dbReference type="SUPFAM" id="SSF57850">
    <property type="entry name" value="RING/U-box"/>
    <property type="match status" value="1"/>
</dbReference>
<protein>
    <recommendedName>
        <fullName evidence="15">Protein Wnt</fullName>
    </recommendedName>
</protein>
<dbReference type="InterPro" id="IPR015877">
    <property type="entry name" value="MAT1_centre"/>
</dbReference>
<dbReference type="InterPro" id="IPR013083">
    <property type="entry name" value="Znf_RING/FYVE/PHD"/>
</dbReference>
<evidence type="ECO:0000256" key="10">
    <source>
        <dbReference type="ARBA" id="ARBA00022833"/>
    </source>
</evidence>
<dbReference type="GO" id="GO:0000902">
    <property type="term" value="P:cell morphogenesis"/>
    <property type="evidence" value="ECO:0007669"/>
    <property type="project" value="UniProtKB-ARBA"/>
</dbReference>
<evidence type="ECO:0000256" key="16">
    <source>
        <dbReference type="SAM" id="Coils"/>
    </source>
</evidence>
<dbReference type="InterPro" id="IPR005817">
    <property type="entry name" value="Wnt"/>
</dbReference>
<comment type="subcellular location">
    <subcellularLocation>
        <location evidence="1">Nucleus</location>
    </subcellularLocation>
    <subcellularLocation>
        <location evidence="2 15">Secreted</location>
        <location evidence="2 15">Extracellular space</location>
        <location evidence="2 15">Extracellular matrix</location>
    </subcellularLocation>
</comment>